<dbReference type="SUPFAM" id="SSF50621">
    <property type="entry name" value="Alanine racemase C-terminal domain-like"/>
    <property type="match status" value="1"/>
</dbReference>
<dbReference type="GO" id="GO:0030632">
    <property type="term" value="P:D-alanine biosynthetic process"/>
    <property type="evidence" value="ECO:0007669"/>
    <property type="project" value="UniProtKB-UniRule"/>
</dbReference>
<comment type="similarity">
    <text evidence="3 7">Belongs to the alanine racemase family.</text>
</comment>
<dbReference type="Pfam" id="PF01168">
    <property type="entry name" value="Ala_racemase_N"/>
    <property type="match status" value="1"/>
</dbReference>
<proteinExistence type="inferred from homology"/>
<evidence type="ECO:0000256" key="1">
    <source>
        <dbReference type="ARBA" id="ARBA00000316"/>
    </source>
</evidence>
<dbReference type="InterPro" id="IPR011079">
    <property type="entry name" value="Ala_racemase_C"/>
</dbReference>
<sequence>MFPEFPASALRLAFDRDALRANWQALDRLSGTARAGAAVKANGYGLGAREVVPVLHAAGCHDFFVAHWGEAQDLLECISPAALSVLHGPLTAQDAAFARETGVTPVINSLAQARRWNEAGGGRCHLMVDTGMNRLGIRLEELGDEAIAALDIDVLISHLASAEEETDLNAAQCARWQDARRQVRHLRASLANSAGIALGSDYHGDLTRPGIALYGGIPRESMAGDLRQVVRPEAAILQVRDVPAGETIGYNATFTAPAAMRVGTIALGYADGYLRCWSDKGMFRAKGYELPVLGRVSMDLTVVDLTQAPDVGEGDWIAADYALPQAAARSGLSQYELLTLLGRRFGR</sequence>
<dbReference type="Proteomes" id="UP000249082">
    <property type="component" value="Unassembled WGS sequence"/>
</dbReference>
<evidence type="ECO:0000313" key="12">
    <source>
        <dbReference type="Proteomes" id="UP000249082"/>
    </source>
</evidence>
<comment type="function">
    <text evidence="7">Catalyzes the interconversion of L-alanine and D-alanine. May also act on other amino acids.</text>
</comment>
<reference evidence="11 12" key="1">
    <citation type="submission" date="2017-08" db="EMBL/GenBank/DDBJ databases">
        <title>Infants hospitalized years apart are colonized by the same room-sourced microbial strains.</title>
        <authorList>
            <person name="Brooks B."/>
            <person name="Olm M.R."/>
            <person name="Firek B.A."/>
            <person name="Baker R."/>
            <person name="Thomas B.C."/>
            <person name="Morowitz M.J."/>
            <person name="Banfield J.F."/>
        </authorList>
    </citation>
    <scope>NUCLEOTIDE SEQUENCE [LARGE SCALE GENOMIC DNA]</scope>
    <source>
        <strain evidence="11">S2_005_002_R2_33</strain>
    </source>
</reference>
<dbReference type="EC" id="5.1.1.1" evidence="4 7"/>
<dbReference type="PANTHER" id="PTHR30511:SF0">
    <property type="entry name" value="ALANINE RACEMASE, CATABOLIC-RELATED"/>
    <property type="match status" value="1"/>
</dbReference>
<dbReference type="GO" id="GO:0030170">
    <property type="term" value="F:pyridoxal phosphate binding"/>
    <property type="evidence" value="ECO:0007669"/>
    <property type="project" value="UniProtKB-UniRule"/>
</dbReference>
<organism evidence="11 12">
    <name type="scientific">Novosphingobium pentaromativorans</name>
    <dbReference type="NCBI Taxonomy" id="205844"/>
    <lineage>
        <taxon>Bacteria</taxon>
        <taxon>Pseudomonadati</taxon>
        <taxon>Pseudomonadota</taxon>
        <taxon>Alphaproteobacteria</taxon>
        <taxon>Sphingomonadales</taxon>
        <taxon>Sphingomonadaceae</taxon>
        <taxon>Novosphingobium</taxon>
    </lineage>
</organism>
<evidence type="ECO:0000256" key="2">
    <source>
        <dbReference type="ARBA" id="ARBA00001933"/>
    </source>
</evidence>
<accession>A0A2W5NJM7</accession>
<dbReference type="Pfam" id="PF00842">
    <property type="entry name" value="Ala_racemase_C"/>
    <property type="match status" value="1"/>
</dbReference>
<name>A0A2W5NJM7_9SPHN</name>
<dbReference type="InterPro" id="IPR009006">
    <property type="entry name" value="Ala_racemase/Decarboxylase_C"/>
</dbReference>
<comment type="catalytic activity">
    <reaction evidence="1 7">
        <text>L-alanine = D-alanine</text>
        <dbReference type="Rhea" id="RHEA:20249"/>
        <dbReference type="ChEBI" id="CHEBI:57416"/>
        <dbReference type="ChEBI" id="CHEBI:57972"/>
        <dbReference type="EC" id="5.1.1.1"/>
    </reaction>
</comment>
<evidence type="ECO:0000256" key="7">
    <source>
        <dbReference type="HAMAP-Rule" id="MF_01201"/>
    </source>
</evidence>
<dbReference type="AlphaFoldDB" id="A0A2W5NJM7"/>
<evidence type="ECO:0000313" key="11">
    <source>
        <dbReference type="EMBL" id="PZQ51045.1"/>
    </source>
</evidence>
<gene>
    <name evidence="11" type="primary">alr</name>
    <name evidence="11" type="ORF">DI555_21715</name>
</gene>
<feature type="domain" description="Alanine racemase C-terminal" evidence="10">
    <location>
        <begin position="229"/>
        <end position="347"/>
    </location>
</feature>
<evidence type="ECO:0000256" key="5">
    <source>
        <dbReference type="ARBA" id="ARBA00022898"/>
    </source>
</evidence>
<comment type="caution">
    <text evidence="11">The sequence shown here is derived from an EMBL/GenBank/DDBJ whole genome shotgun (WGS) entry which is preliminary data.</text>
</comment>
<dbReference type="InterPro" id="IPR001608">
    <property type="entry name" value="Ala_racemase_N"/>
</dbReference>
<dbReference type="PRINTS" id="PR00992">
    <property type="entry name" value="ALARACEMASE"/>
</dbReference>
<feature type="binding site" evidence="7 9">
    <location>
        <position position="134"/>
    </location>
    <ligand>
        <name>substrate</name>
    </ligand>
</feature>
<comment type="cofactor">
    <cofactor evidence="2 7 8">
        <name>pyridoxal 5'-phosphate</name>
        <dbReference type="ChEBI" id="CHEBI:597326"/>
    </cofactor>
</comment>
<dbReference type="NCBIfam" id="TIGR00492">
    <property type="entry name" value="alr"/>
    <property type="match status" value="1"/>
</dbReference>
<dbReference type="InterPro" id="IPR020622">
    <property type="entry name" value="Ala_racemase_pyridoxalP-BS"/>
</dbReference>
<protein>
    <recommendedName>
        <fullName evidence="4 7">Alanine racemase</fullName>
        <ecNumber evidence="4 7">5.1.1.1</ecNumber>
    </recommendedName>
</protein>
<dbReference type="HAMAP" id="MF_01201">
    <property type="entry name" value="Ala_racemase"/>
    <property type="match status" value="1"/>
</dbReference>
<dbReference type="SMART" id="SM01005">
    <property type="entry name" value="Ala_racemase_C"/>
    <property type="match status" value="1"/>
</dbReference>
<dbReference type="PROSITE" id="PS00395">
    <property type="entry name" value="ALANINE_RACEMASE"/>
    <property type="match status" value="1"/>
</dbReference>
<evidence type="ECO:0000256" key="8">
    <source>
        <dbReference type="PIRSR" id="PIRSR600821-50"/>
    </source>
</evidence>
<evidence type="ECO:0000256" key="3">
    <source>
        <dbReference type="ARBA" id="ARBA00007880"/>
    </source>
</evidence>
<feature type="binding site" evidence="7 9">
    <location>
        <position position="298"/>
    </location>
    <ligand>
        <name>substrate</name>
    </ligand>
</feature>
<dbReference type="InterPro" id="IPR000821">
    <property type="entry name" value="Ala_racemase"/>
</dbReference>
<keyword evidence="6 7" id="KW-0413">Isomerase</keyword>
<feature type="modified residue" description="N6-(pyridoxal phosphate)lysine" evidence="7 8">
    <location>
        <position position="40"/>
    </location>
</feature>
<dbReference type="CDD" id="cd00430">
    <property type="entry name" value="PLPDE_III_AR"/>
    <property type="match status" value="1"/>
</dbReference>
<dbReference type="EMBL" id="QFPX01000029">
    <property type="protein sequence ID" value="PZQ51045.1"/>
    <property type="molecule type" value="Genomic_DNA"/>
</dbReference>
<keyword evidence="5 7" id="KW-0663">Pyridoxal phosphate</keyword>
<dbReference type="Gene3D" id="3.20.20.10">
    <property type="entry name" value="Alanine racemase"/>
    <property type="match status" value="1"/>
</dbReference>
<dbReference type="SUPFAM" id="SSF51419">
    <property type="entry name" value="PLP-binding barrel"/>
    <property type="match status" value="1"/>
</dbReference>
<evidence type="ECO:0000256" key="6">
    <source>
        <dbReference type="ARBA" id="ARBA00023235"/>
    </source>
</evidence>
<dbReference type="Gene3D" id="2.40.37.10">
    <property type="entry name" value="Lyase, Ornithine Decarboxylase, Chain A, domain 1"/>
    <property type="match status" value="1"/>
</dbReference>
<dbReference type="InterPro" id="IPR029066">
    <property type="entry name" value="PLP-binding_barrel"/>
</dbReference>
<dbReference type="UniPathway" id="UPA00042">
    <property type="reaction ID" value="UER00497"/>
</dbReference>
<evidence type="ECO:0000259" key="10">
    <source>
        <dbReference type="SMART" id="SM01005"/>
    </source>
</evidence>
<feature type="active site" description="Proton acceptor; specific for L-alanine" evidence="7">
    <location>
        <position position="250"/>
    </location>
</feature>
<evidence type="ECO:0000256" key="4">
    <source>
        <dbReference type="ARBA" id="ARBA00013089"/>
    </source>
</evidence>
<dbReference type="PANTHER" id="PTHR30511">
    <property type="entry name" value="ALANINE RACEMASE"/>
    <property type="match status" value="1"/>
</dbReference>
<evidence type="ECO:0000256" key="9">
    <source>
        <dbReference type="PIRSR" id="PIRSR600821-52"/>
    </source>
</evidence>
<comment type="pathway">
    <text evidence="7">Amino-acid biosynthesis; D-alanine biosynthesis; D-alanine from L-alanine: step 1/1.</text>
</comment>
<dbReference type="GO" id="GO:0008784">
    <property type="term" value="F:alanine racemase activity"/>
    <property type="evidence" value="ECO:0007669"/>
    <property type="project" value="UniProtKB-UniRule"/>
</dbReference>
<feature type="active site" description="Proton acceptor; specific for D-alanine" evidence="7">
    <location>
        <position position="40"/>
    </location>
</feature>
<dbReference type="GO" id="GO:0005829">
    <property type="term" value="C:cytosol"/>
    <property type="evidence" value="ECO:0007669"/>
    <property type="project" value="TreeGrafter"/>
</dbReference>